<dbReference type="Proteomes" id="UP000251576">
    <property type="component" value="Unassembled WGS sequence"/>
</dbReference>
<gene>
    <name evidence="2" type="ORF">DP202_26555</name>
</gene>
<dbReference type="AlphaFoldDB" id="A0A330G2A2"/>
<evidence type="ECO:0000313" key="3">
    <source>
        <dbReference type="Proteomes" id="UP000251576"/>
    </source>
</evidence>
<dbReference type="EMBL" id="QMDH01000106">
    <property type="protein sequence ID" value="RAZ60978.1"/>
    <property type="molecule type" value="Genomic_DNA"/>
</dbReference>
<name>A0A330G2A2_ENTCL</name>
<evidence type="ECO:0000313" key="2">
    <source>
        <dbReference type="EMBL" id="RAZ60978.1"/>
    </source>
</evidence>
<dbReference type="Pfam" id="PF11162">
    <property type="entry name" value="DUF2946"/>
    <property type="match status" value="1"/>
</dbReference>
<reference evidence="2 3" key="1">
    <citation type="submission" date="2018-06" db="EMBL/GenBank/DDBJ databases">
        <title>ACT-28, a chromosomally-encoded AmpC with carbapenemase activity from Enterobacter kobei.</title>
        <authorList>
            <person name="Jousset A.B."/>
            <person name="Oueslati S."/>
            <person name="Bernabeu S."/>
            <person name="Takissian J."/>
            <person name="Creton E."/>
            <person name="Vogel A."/>
            <person name="Cotellon G."/>
            <person name="Bonnin R.A."/>
            <person name="Dortet L."/>
            <person name="Naas T."/>
        </authorList>
    </citation>
    <scope>NUCLEOTIDE SEQUENCE [LARGE SCALE GENOMIC DNA]</scope>
    <source>
        <strain evidence="2 3">99B3</strain>
    </source>
</reference>
<sequence>MLFVAPVISKSLEHQRASQPCSAAITTTHNDMPDTAAMHHAMPGMEHDLHSSLDSACAVSQSMSHHLASNPGSSPMEDIACGYCQLLIHLPLIQTVFIPFIWLILLVSQAPFLPVIVSPLLSACYSKCQPRAPPSLFSLR</sequence>
<evidence type="ECO:0000256" key="1">
    <source>
        <dbReference type="SAM" id="Phobius"/>
    </source>
</evidence>
<dbReference type="InterPro" id="IPR021333">
    <property type="entry name" value="DUF2946"/>
</dbReference>
<protein>
    <submittedName>
        <fullName evidence="2">DUF2946 domain-containing protein</fullName>
    </submittedName>
</protein>
<keyword evidence="1" id="KW-0812">Transmembrane</keyword>
<proteinExistence type="predicted"/>
<organism evidence="2 3">
    <name type="scientific">Enterobacter cloacae</name>
    <dbReference type="NCBI Taxonomy" id="550"/>
    <lineage>
        <taxon>Bacteria</taxon>
        <taxon>Pseudomonadati</taxon>
        <taxon>Pseudomonadota</taxon>
        <taxon>Gammaproteobacteria</taxon>
        <taxon>Enterobacterales</taxon>
        <taxon>Enterobacteriaceae</taxon>
        <taxon>Enterobacter</taxon>
        <taxon>Enterobacter cloacae complex</taxon>
    </lineage>
</organism>
<keyword evidence="1" id="KW-1133">Transmembrane helix</keyword>
<comment type="caution">
    <text evidence="2">The sequence shown here is derived from an EMBL/GenBank/DDBJ whole genome shotgun (WGS) entry which is preliminary data.</text>
</comment>
<accession>A0A330G2A2</accession>
<feature type="transmembrane region" description="Helical" evidence="1">
    <location>
        <begin position="96"/>
        <end position="121"/>
    </location>
</feature>
<keyword evidence="1" id="KW-0472">Membrane</keyword>